<accession>A0A9Q0DDZ0</accession>
<name>A0A9Q0DDZ0_9TELE</name>
<dbReference type="Proteomes" id="UP001148018">
    <property type="component" value="Unassembled WGS sequence"/>
</dbReference>
<gene>
    <name evidence="2" type="ORF">NHX12_013007</name>
</gene>
<reference evidence="2" key="1">
    <citation type="submission" date="2022-07" db="EMBL/GenBank/DDBJ databases">
        <title>Chromosome-level genome of Muraenolepis orangiensis.</title>
        <authorList>
            <person name="Kim J."/>
        </authorList>
    </citation>
    <scope>NUCLEOTIDE SEQUENCE</scope>
    <source>
        <strain evidence="2">KU_S4_2022</strain>
        <tissue evidence="2">Muscle</tissue>
    </source>
</reference>
<dbReference type="AlphaFoldDB" id="A0A9Q0DDZ0"/>
<feature type="compositionally biased region" description="Basic and acidic residues" evidence="1">
    <location>
        <begin position="106"/>
        <end position="120"/>
    </location>
</feature>
<comment type="caution">
    <text evidence="2">The sequence shown here is derived from an EMBL/GenBank/DDBJ whole genome shotgun (WGS) entry which is preliminary data.</text>
</comment>
<keyword evidence="3" id="KW-1185">Reference proteome</keyword>
<proteinExistence type="predicted"/>
<evidence type="ECO:0000256" key="1">
    <source>
        <dbReference type="SAM" id="MobiDB-lite"/>
    </source>
</evidence>
<organism evidence="2 3">
    <name type="scientific">Muraenolepis orangiensis</name>
    <name type="common">Patagonian moray cod</name>
    <dbReference type="NCBI Taxonomy" id="630683"/>
    <lineage>
        <taxon>Eukaryota</taxon>
        <taxon>Metazoa</taxon>
        <taxon>Chordata</taxon>
        <taxon>Craniata</taxon>
        <taxon>Vertebrata</taxon>
        <taxon>Euteleostomi</taxon>
        <taxon>Actinopterygii</taxon>
        <taxon>Neopterygii</taxon>
        <taxon>Teleostei</taxon>
        <taxon>Neoteleostei</taxon>
        <taxon>Acanthomorphata</taxon>
        <taxon>Zeiogadaria</taxon>
        <taxon>Gadariae</taxon>
        <taxon>Gadiformes</taxon>
        <taxon>Muraenolepidoidei</taxon>
        <taxon>Muraenolepididae</taxon>
        <taxon>Muraenolepis</taxon>
    </lineage>
</organism>
<evidence type="ECO:0000313" key="2">
    <source>
        <dbReference type="EMBL" id="KAJ3586611.1"/>
    </source>
</evidence>
<evidence type="ECO:0000313" key="3">
    <source>
        <dbReference type="Proteomes" id="UP001148018"/>
    </source>
</evidence>
<dbReference type="EMBL" id="JANIIK010000117">
    <property type="protein sequence ID" value="KAJ3586611.1"/>
    <property type="molecule type" value="Genomic_DNA"/>
</dbReference>
<protein>
    <submittedName>
        <fullName evidence="2">Uncharacterized protein</fullName>
    </submittedName>
</protein>
<feature type="region of interest" description="Disordered" evidence="1">
    <location>
        <begin position="92"/>
        <end position="137"/>
    </location>
</feature>
<sequence>MDSSTHAGRFQYIVSKTASFDTLHMAKEDPRPSVSANPLKVSVLGEGEGEGEAGGRWADLTGGVRLQKAPPCRYKHQRELFGHSVIYHARRWRGDKYPPKNARGVTGEKPEERLRGDPLSRSRAGPDGPETSTRRAG</sequence>